<keyword evidence="3" id="KW-1185">Reference proteome</keyword>
<organism evidence="2 3">
    <name type="scientific">Bellilinea caldifistulae</name>
    <dbReference type="NCBI Taxonomy" id="360411"/>
    <lineage>
        <taxon>Bacteria</taxon>
        <taxon>Bacillati</taxon>
        <taxon>Chloroflexota</taxon>
        <taxon>Anaerolineae</taxon>
        <taxon>Anaerolineales</taxon>
        <taxon>Anaerolineaceae</taxon>
        <taxon>Bellilinea</taxon>
    </lineage>
</organism>
<comment type="caution">
    <text evidence="2">The sequence shown here is derived from an EMBL/GenBank/DDBJ whole genome shotgun (WGS) entry which is preliminary data.</text>
</comment>
<feature type="transmembrane region" description="Helical" evidence="1">
    <location>
        <begin position="12"/>
        <end position="33"/>
    </location>
</feature>
<evidence type="ECO:0000313" key="3">
    <source>
        <dbReference type="Proteomes" id="UP000050514"/>
    </source>
</evidence>
<reference evidence="2 3" key="1">
    <citation type="submission" date="2015-07" db="EMBL/GenBank/DDBJ databases">
        <title>Draft genome of Bellilinea caldifistulae DSM 17877.</title>
        <authorList>
            <person name="Hemp J."/>
            <person name="Ward L.M."/>
            <person name="Pace L.A."/>
            <person name="Fischer W.W."/>
        </authorList>
    </citation>
    <scope>NUCLEOTIDE SEQUENCE [LARGE SCALE GENOMIC DNA]</scope>
    <source>
        <strain evidence="2 3">GOMI-1</strain>
    </source>
</reference>
<dbReference type="RefSeq" id="WP_061919524.1">
    <property type="nucleotide sequence ID" value="NZ_DF967971.1"/>
</dbReference>
<evidence type="ECO:0000256" key="1">
    <source>
        <dbReference type="SAM" id="Phobius"/>
    </source>
</evidence>
<feature type="transmembrane region" description="Helical" evidence="1">
    <location>
        <begin position="223"/>
        <end position="245"/>
    </location>
</feature>
<dbReference type="EMBL" id="LGHJ01000012">
    <property type="protein sequence ID" value="KPL76408.1"/>
    <property type="molecule type" value="Genomic_DNA"/>
</dbReference>
<feature type="transmembrane region" description="Helical" evidence="1">
    <location>
        <begin position="183"/>
        <end position="203"/>
    </location>
</feature>
<dbReference type="AlphaFoldDB" id="A0A0P6XTC9"/>
<name>A0A0P6XTC9_9CHLR</name>
<feature type="transmembrane region" description="Helical" evidence="1">
    <location>
        <begin position="156"/>
        <end position="176"/>
    </location>
</feature>
<keyword evidence="1" id="KW-1133">Transmembrane helix</keyword>
<sequence length="258" mass="28776">MMGNQSVRGALAGGGGWLAALPFAAYGLLSLAFHYPRFLPSFPFWLNPILIFYGLVLTGLLVGVMLGFPRWAYAFLFWAMITGWWLAGMRADGVLLARSLWVAVPVALVSGVLLRRSTQPLKRMLAGLWRDWTLLAFGFFTFIGWFVVLFDENHHPFLYGFILVATFLLVTAVWFYSRLQNPLARALVLVGGAAGVVIVDLINSLTWDWRAYYNLRDDGQLSYYSPLGLIAIAGLLGVMALTGYLTRRRNSKQTLNGV</sequence>
<keyword evidence="1" id="KW-0472">Membrane</keyword>
<gene>
    <name evidence="2" type="ORF">AC812_07100</name>
</gene>
<accession>A0A0P6XTC9</accession>
<feature type="transmembrane region" description="Helical" evidence="1">
    <location>
        <begin position="93"/>
        <end position="114"/>
    </location>
</feature>
<feature type="transmembrane region" description="Helical" evidence="1">
    <location>
        <begin position="71"/>
        <end position="87"/>
    </location>
</feature>
<dbReference type="Proteomes" id="UP000050514">
    <property type="component" value="Unassembled WGS sequence"/>
</dbReference>
<keyword evidence="1" id="KW-0812">Transmembrane</keyword>
<feature type="transmembrane region" description="Helical" evidence="1">
    <location>
        <begin position="45"/>
        <end position="64"/>
    </location>
</feature>
<protein>
    <submittedName>
        <fullName evidence="2">Uncharacterized protein</fullName>
    </submittedName>
</protein>
<feature type="transmembrane region" description="Helical" evidence="1">
    <location>
        <begin position="134"/>
        <end position="150"/>
    </location>
</feature>
<proteinExistence type="predicted"/>
<evidence type="ECO:0000313" key="2">
    <source>
        <dbReference type="EMBL" id="KPL76408.1"/>
    </source>
</evidence>